<dbReference type="AlphaFoldDB" id="L8FU05"/>
<keyword evidence="3" id="KW-1185">Reference proteome</keyword>
<evidence type="ECO:0000313" key="2">
    <source>
        <dbReference type="EMBL" id="ELR03963.1"/>
    </source>
</evidence>
<organism evidence="2 3">
    <name type="scientific">Pseudogymnoascus destructans (strain ATCC MYA-4855 / 20631-21)</name>
    <name type="common">Bat white-nose syndrome fungus</name>
    <name type="synonym">Geomyces destructans</name>
    <dbReference type="NCBI Taxonomy" id="658429"/>
    <lineage>
        <taxon>Eukaryota</taxon>
        <taxon>Fungi</taxon>
        <taxon>Dikarya</taxon>
        <taxon>Ascomycota</taxon>
        <taxon>Pezizomycotina</taxon>
        <taxon>Leotiomycetes</taxon>
        <taxon>Thelebolales</taxon>
        <taxon>Thelebolaceae</taxon>
        <taxon>Pseudogymnoascus</taxon>
    </lineage>
</organism>
<sequence>MGGELEVPEGWLPWLLRRLQNHVERRQPKPKTQRPAGYYQRLKNKHDDLNTVIKRKYALETECNLDVIRGKFIRFCHDEHLGDWRSAIKNCSRGTMISFTQHMYDKGRVRKRAAMTQYRAQFGMLYNKENGRLVDTNDRKEVLKYVDTLPPDRTVKSKPVLGVDDLLLLLNCHWACDKSVYPTERYRVQFALILLLLFSTGCQPAELVDAKRKQRDNPSSDDDNPSSNDDNPEADVDMGGVEGDIRLYDALCYEDVRLLVVHDPNNSVRDVLAMEVKLSHHKGHNNRPKPTIFFFTEVDDPIFCAITHFVTLALADNAFDAPSLTTPRRIFEERVHGPVNCTELHWKEEKLKTPIFRRYGSKAALPYNQLRDPLDRLANVVDHAATDAVRDQVMRHNANSALHKGHYANEKVRFDVQSAGLGRPSVDGVLRMLMHMSLMCDPRAPVHVPDEYLAVLSPDPVITALEQEREQLKAGAYRIQGTSIEAEVRRLTAAIGSARTKRRNIISQEFQDEYFRRRPTEDIERHNNGQLEEEYIEPVVKHQIPQRTQLVDLICPRVTDITLQNAVKRRIQVAELMLALCKCREVPSRYRLSVGIPPPSIFKEESPELGPLDPIFPLKLSKKQCPFCIGDESKSYEQRIGEFCRPATMMNHVENIHLKGRDPKAKIECFHPTCKSQGLVLEKLEYFKSHVELVIRLHFEDDESCS</sequence>
<proteinExistence type="predicted"/>
<feature type="compositionally biased region" description="Acidic residues" evidence="1">
    <location>
        <begin position="219"/>
        <end position="236"/>
    </location>
</feature>
<dbReference type="Pfam" id="PF11917">
    <property type="entry name" value="DUF3435"/>
    <property type="match status" value="2"/>
</dbReference>
<evidence type="ECO:0000256" key="1">
    <source>
        <dbReference type="SAM" id="MobiDB-lite"/>
    </source>
</evidence>
<accession>L8FU05</accession>
<gene>
    <name evidence="2" type="ORF">GMDG_06485</name>
</gene>
<dbReference type="HOGENOM" id="CLU_011937_2_0_1"/>
<dbReference type="EMBL" id="GL573332">
    <property type="protein sequence ID" value="ELR03963.1"/>
    <property type="molecule type" value="Genomic_DNA"/>
</dbReference>
<dbReference type="InParanoid" id="L8FU05"/>
<dbReference type="Proteomes" id="UP000011064">
    <property type="component" value="Unassembled WGS sequence"/>
</dbReference>
<dbReference type="OrthoDB" id="3435883at2759"/>
<evidence type="ECO:0008006" key="4">
    <source>
        <dbReference type="Google" id="ProtNLM"/>
    </source>
</evidence>
<feature type="compositionally biased region" description="Basic and acidic residues" evidence="1">
    <location>
        <begin position="209"/>
        <end position="218"/>
    </location>
</feature>
<evidence type="ECO:0000313" key="3">
    <source>
        <dbReference type="Proteomes" id="UP000011064"/>
    </source>
</evidence>
<dbReference type="STRING" id="658429.L8FU05"/>
<dbReference type="VEuPathDB" id="FungiDB:GMDG_06485"/>
<protein>
    <recommendedName>
        <fullName evidence="4">FluG domain-containing protein</fullName>
    </recommendedName>
</protein>
<dbReference type="PANTHER" id="PTHR37535:SF4">
    <property type="entry name" value="FLUG DOMAIN-CONTAINING PROTEIN"/>
    <property type="match status" value="1"/>
</dbReference>
<feature type="region of interest" description="Disordered" evidence="1">
    <location>
        <begin position="209"/>
        <end position="236"/>
    </location>
</feature>
<reference evidence="3" key="1">
    <citation type="submission" date="2010-09" db="EMBL/GenBank/DDBJ databases">
        <title>The genome sequence of Geomyces destructans 20631-21.</title>
        <authorList>
            <consortium name="The Broad Institute Genome Sequencing Platform"/>
            <person name="Cuomo C.A."/>
            <person name="Blehert D.S."/>
            <person name="Lorch J.M."/>
            <person name="Young S.K."/>
            <person name="Zeng Q."/>
            <person name="Gargeya S."/>
            <person name="Fitzgerald M."/>
            <person name="Haas B."/>
            <person name="Abouelleil A."/>
            <person name="Alvarado L."/>
            <person name="Arachchi H.M."/>
            <person name="Berlin A."/>
            <person name="Brown A."/>
            <person name="Chapman S.B."/>
            <person name="Chen Z."/>
            <person name="Dunbar C."/>
            <person name="Freedman E."/>
            <person name="Gearin G."/>
            <person name="Gellesch M."/>
            <person name="Goldberg J."/>
            <person name="Griggs A."/>
            <person name="Gujja S."/>
            <person name="Heiman D."/>
            <person name="Howarth C."/>
            <person name="Larson L."/>
            <person name="Lui A."/>
            <person name="MacDonald P.J.P."/>
            <person name="Montmayeur A."/>
            <person name="Murphy C."/>
            <person name="Neiman D."/>
            <person name="Pearson M."/>
            <person name="Priest M."/>
            <person name="Roberts A."/>
            <person name="Saif S."/>
            <person name="Shea T."/>
            <person name="Shenoy N."/>
            <person name="Sisk P."/>
            <person name="Stolte C."/>
            <person name="Sykes S."/>
            <person name="Wortman J."/>
            <person name="Nusbaum C."/>
            <person name="Birren B."/>
        </authorList>
    </citation>
    <scope>NUCLEOTIDE SEQUENCE [LARGE SCALE GENOMIC DNA]</scope>
    <source>
        <strain evidence="3">ATCC MYA-4855 / 20631-21</strain>
    </source>
</reference>
<dbReference type="InterPro" id="IPR021842">
    <property type="entry name" value="DUF3435"/>
</dbReference>
<name>L8FU05_PSED2</name>
<dbReference type="PANTHER" id="PTHR37535">
    <property type="entry name" value="FLUG DOMAIN PROTEIN"/>
    <property type="match status" value="1"/>
</dbReference>